<accession>A0A6J4RRU8</accession>
<evidence type="ECO:0000256" key="2">
    <source>
        <dbReference type="SAM" id="Phobius"/>
    </source>
</evidence>
<evidence type="ECO:0000256" key="1">
    <source>
        <dbReference type="SAM" id="MobiDB-lite"/>
    </source>
</evidence>
<dbReference type="Gene3D" id="2.60.40.420">
    <property type="entry name" value="Cupredoxins - blue copper proteins"/>
    <property type="match status" value="1"/>
</dbReference>
<feature type="transmembrane region" description="Helical" evidence="2">
    <location>
        <begin position="7"/>
        <end position="27"/>
    </location>
</feature>
<dbReference type="SUPFAM" id="SSF49503">
    <property type="entry name" value="Cupredoxins"/>
    <property type="match status" value="1"/>
</dbReference>
<dbReference type="EMBL" id="CADCVO010000092">
    <property type="protein sequence ID" value="CAA9473439.1"/>
    <property type="molecule type" value="Genomic_DNA"/>
</dbReference>
<feature type="region of interest" description="Disordered" evidence="1">
    <location>
        <begin position="28"/>
        <end position="74"/>
    </location>
</feature>
<keyword evidence="2" id="KW-0812">Transmembrane</keyword>
<feature type="compositionally biased region" description="Low complexity" evidence="1">
    <location>
        <begin position="38"/>
        <end position="65"/>
    </location>
</feature>
<evidence type="ECO:0000313" key="3">
    <source>
        <dbReference type="EMBL" id="CAA9473439.1"/>
    </source>
</evidence>
<protein>
    <recommendedName>
        <fullName evidence="4">EfeO-type cupredoxin-like domain-containing protein</fullName>
    </recommendedName>
</protein>
<gene>
    <name evidence="3" type="ORF">AVDCRST_MAG13-640</name>
</gene>
<keyword evidence="2" id="KW-1133">Transmembrane helix</keyword>
<proteinExistence type="predicted"/>
<name>A0A6J4RRU8_9ACTN</name>
<sequence>MERGQRIAFAMIAAVIAVVAVVVLSGGSDPETNRADRPPATAASDSTATPEPQEAEPQATATATPRPKPGIQTVRYRDGKVVGGRTRLDVDKGETVRFAVASDVAEEIHVHGYDRYVDIPAGGSKRITFKADIEGIFEVELHDAGLEIAQLRVNP</sequence>
<organism evidence="3">
    <name type="scientific">uncultured Solirubrobacteraceae bacterium</name>
    <dbReference type="NCBI Taxonomy" id="1162706"/>
    <lineage>
        <taxon>Bacteria</taxon>
        <taxon>Bacillati</taxon>
        <taxon>Actinomycetota</taxon>
        <taxon>Thermoleophilia</taxon>
        <taxon>Solirubrobacterales</taxon>
        <taxon>Solirubrobacteraceae</taxon>
        <taxon>environmental samples</taxon>
    </lineage>
</organism>
<keyword evidence="2" id="KW-0472">Membrane</keyword>
<dbReference type="AlphaFoldDB" id="A0A6J4RRU8"/>
<dbReference type="InterPro" id="IPR008972">
    <property type="entry name" value="Cupredoxin"/>
</dbReference>
<evidence type="ECO:0008006" key="4">
    <source>
        <dbReference type="Google" id="ProtNLM"/>
    </source>
</evidence>
<reference evidence="3" key="1">
    <citation type="submission" date="2020-02" db="EMBL/GenBank/DDBJ databases">
        <authorList>
            <person name="Meier V. D."/>
        </authorList>
    </citation>
    <scope>NUCLEOTIDE SEQUENCE</scope>
    <source>
        <strain evidence="3">AVDCRST_MAG13</strain>
    </source>
</reference>